<feature type="compositionally biased region" description="Polar residues" evidence="5">
    <location>
        <begin position="648"/>
        <end position="661"/>
    </location>
</feature>
<evidence type="ECO:0000313" key="7">
    <source>
        <dbReference type="EMBL" id="KAJ7228479.1"/>
    </source>
</evidence>
<feature type="domain" description="Pre-rRNA-processing protein RIX1 N-terminal" evidence="6">
    <location>
        <begin position="6"/>
        <end position="187"/>
    </location>
</feature>
<dbReference type="GO" id="GO:0005634">
    <property type="term" value="C:nucleus"/>
    <property type="evidence" value="ECO:0007669"/>
    <property type="project" value="UniProtKB-SubCell"/>
</dbReference>
<gene>
    <name evidence="7" type="ORF">GGX14DRAFT_613072</name>
</gene>
<evidence type="ECO:0000259" key="6">
    <source>
        <dbReference type="Pfam" id="PF08167"/>
    </source>
</evidence>
<dbReference type="PANTHER" id="PTHR34105:SF1">
    <property type="entry name" value="PROLINE-, GLUTAMIC ACID- AND LEUCINE-RICH PROTEIN 1"/>
    <property type="match status" value="1"/>
</dbReference>
<keyword evidence="4" id="KW-0539">Nucleus</keyword>
<proteinExistence type="inferred from homology"/>
<keyword evidence="8" id="KW-1185">Reference proteome</keyword>
<dbReference type="AlphaFoldDB" id="A0AAD7E4K1"/>
<feature type="non-terminal residue" evidence="7">
    <location>
        <position position="1"/>
    </location>
</feature>
<dbReference type="InterPro" id="IPR016024">
    <property type="entry name" value="ARM-type_fold"/>
</dbReference>
<feature type="compositionally biased region" description="Polar residues" evidence="5">
    <location>
        <begin position="621"/>
        <end position="640"/>
    </location>
</feature>
<feature type="compositionally biased region" description="Polar residues" evidence="5">
    <location>
        <begin position="686"/>
        <end position="697"/>
    </location>
</feature>
<comment type="subcellular location">
    <subcellularLocation>
        <location evidence="1">Nucleus</location>
    </subcellularLocation>
</comment>
<dbReference type="Proteomes" id="UP001219525">
    <property type="component" value="Unassembled WGS sequence"/>
</dbReference>
<comment type="similarity">
    <text evidence="2">Belongs to the RIX1/PELP1 family.</text>
</comment>
<evidence type="ECO:0000256" key="2">
    <source>
        <dbReference type="ARBA" id="ARBA00010511"/>
    </source>
</evidence>
<dbReference type="GO" id="GO:0006364">
    <property type="term" value="P:rRNA processing"/>
    <property type="evidence" value="ECO:0007669"/>
    <property type="project" value="TreeGrafter"/>
</dbReference>
<dbReference type="PANTHER" id="PTHR34105">
    <property type="entry name" value="PROLINE-, GLUTAMIC ACID- AND LEUCINE-RICH PROTEIN 1"/>
    <property type="match status" value="1"/>
</dbReference>
<name>A0AAD7E4K1_9AGAR</name>
<evidence type="ECO:0000256" key="4">
    <source>
        <dbReference type="ARBA" id="ARBA00023242"/>
    </source>
</evidence>
<protein>
    <recommendedName>
        <fullName evidence="3">Pre-rRNA-processing protein RIX1</fullName>
    </recommendedName>
</protein>
<feature type="region of interest" description="Disordered" evidence="5">
    <location>
        <begin position="621"/>
        <end position="731"/>
    </location>
</feature>
<dbReference type="EMBL" id="JARJCW010000002">
    <property type="protein sequence ID" value="KAJ7228479.1"/>
    <property type="molecule type" value="Genomic_DNA"/>
</dbReference>
<comment type="caution">
    <text evidence="7">The sequence shown here is derived from an EMBL/GenBank/DDBJ whole genome shotgun (WGS) entry which is preliminary data.</text>
</comment>
<dbReference type="SUPFAM" id="SSF48371">
    <property type="entry name" value="ARM repeat"/>
    <property type="match status" value="1"/>
</dbReference>
<evidence type="ECO:0000256" key="3">
    <source>
        <dbReference type="ARBA" id="ARBA00021502"/>
    </source>
</evidence>
<evidence type="ECO:0000256" key="1">
    <source>
        <dbReference type="ARBA" id="ARBA00004123"/>
    </source>
</evidence>
<sequence length="731" mass="79713">HPLQALLQLQLGSDSYAVLHLPYILASLTADSLVPSPHSSKWTARINSLLHSKSPDARWAGLCLAHRSSVLAKNMMVECAQGWIGITLPILSKKESSPILSACVRLLRVIFSAATDMPEYQRQVATPNVAKFTAALISLAEKHPDIQLKILILSTLALIIPLYPTLHRTSHATLSALCLGFLNGDPFRRPNKSLTGSASRLYALLPFTGGKVGAPNLWRKSVDDTLSFGWTSFVSLRSTFPAEARLPQLPTEAATQDPLVSVPLSLDRLRCCITVICDLLTTTTHRPVQVPLGSLTKFALALLSCVKDEKVDHHIDKGVRAMEAAVTPQIWKMACDLLTCLANCVHRHLTPDLARIVACITFHLEQNLTTSERLPFLNTLQVVLTNCHPLHSTLIVNRLARAVLPSVSLVLAKQARDTETDVSNRHKKSRKRTRGFEGDEIFKISREVVCPTVDDGKLLLAAFAVLRLVLRNSNLSPALQSISCRVILSVLLSLPQMPPALLSSEPKLHPLLLERVQEMSIEFGTGSTEGMSMSLGLVVGACFTEVQVSGQVSTDSISFNRDLEVLLHPRLPPLVRSLPYIEALSLFRAEESQEESDAREGLGLVPSAPAMESITSEVLMSEAPTISSPSRANTSKSSDNPPQPRVLPQNSLQMVPPNSRNAEAEKPPMRVLSPQLPMPSPLVSAPSFQTPAPSSTKVVKPSPVDAPMFVEENENNEEMPTIDMDSDSDSE</sequence>
<accession>A0AAD7E4K1</accession>
<organism evidence="7 8">
    <name type="scientific">Mycena pura</name>
    <dbReference type="NCBI Taxonomy" id="153505"/>
    <lineage>
        <taxon>Eukaryota</taxon>
        <taxon>Fungi</taxon>
        <taxon>Dikarya</taxon>
        <taxon>Basidiomycota</taxon>
        <taxon>Agaricomycotina</taxon>
        <taxon>Agaricomycetes</taxon>
        <taxon>Agaricomycetidae</taxon>
        <taxon>Agaricales</taxon>
        <taxon>Marasmiineae</taxon>
        <taxon>Mycenaceae</taxon>
        <taxon>Mycena</taxon>
    </lineage>
</organism>
<reference evidence="7" key="1">
    <citation type="submission" date="2023-03" db="EMBL/GenBank/DDBJ databases">
        <title>Massive genome expansion in bonnet fungi (Mycena s.s.) driven by repeated elements and novel gene families across ecological guilds.</title>
        <authorList>
            <consortium name="Lawrence Berkeley National Laboratory"/>
            <person name="Harder C.B."/>
            <person name="Miyauchi S."/>
            <person name="Viragh M."/>
            <person name="Kuo A."/>
            <person name="Thoen E."/>
            <person name="Andreopoulos B."/>
            <person name="Lu D."/>
            <person name="Skrede I."/>
            <person name="Drula E."/>
            <person name="Henrissat B."/>
            <person name="Morin E."/>
            <person name="Kohler A."/>
            <person name="Barry K."/>
            <person name="LaButti K."/>
            <person name="Morin E."/>
            <person name="Salamov A."/>
            <person name="Lipzen A."/>
            <person name="Mereny Z."/>
            <person name="Hegedus B."/>
            <person name="Baldrian P."/>
            <person name="Stursova M."/>
            <person name="Weitz H."/>
            <person name="Taylor A."/>
            <person name="Grigoriev I.V."/>
            <person name="Nagy L.G."/>
            <person name="Martin F."/>
            <person name="Kauserud H."/>
        </authorList>
    </citation>
    <scope>NUCLEOTIDE SEQUENCE</scope>
    <source>
        <strain evidence="7">9144</strain>
    </source>
</reference>
<evidence type="ECO:0000313" key="8">
    <source>
        <dbReference type="Proteomes" id="UP001219525"/>
    </source>
</evidence>
<dbReference type="InterPro" id="IPR012583">
    <property type="entry name" value="RIX1_N"/>
</dbReference>
<dbReference type="Pfam" id="PF08167">
    <property type="entry name" value="RIX1"/>
    <property type="match status" value="1"/>
</dbReference>
<evidence type="ECO:0000256" key="5">
    <source>
        <dbReference type="SAM" id="MobiDB-lite"/>
    </source>
</evidence>